<evidence type="ECO:0000259" key="1">
    <source>
        <dbReference type="Pfam" id="PF07833"/>
    </source>
</evidence>
<dbReference type="KEGG" id="pwn:QNH46_07385"/>
<dbReference type="Pfam" id="PF07833">
    <property type="entry name" value="Cu_amine_oxidN1"/>
    <property type="match status" value="1"/>
</dbReference>
<dbReference type="SUPFAM" id="SSF55383">
    <property type="entry name" value="Copper amine oxidase, domain N"/>
    <property type="match status" value="1"/>
</dbReference>
<proteinExistence type="predicted"/>
<name>A0AA95L2Y9_9BACL</name>
<reference evidence="2" key="1">
    <citation type="submission" date="2023-05" db="EMBL/GenBank/DDBJ databases">
        <title>Comparative genomics of Bacillaceae isolates and their secondary metabolite potential.</title>
        <authorList>
            <person name="Song L."/>
            <person name="Nielsen L.J."/>
            <person name="Mohite O."/>
            <person name="Xu X."/>
            <person name="Weber T."/>
            <person name="Kovacs A.T."/>
        </authorList>
    </citation>
    <scope>NUCLEOTIDE SEQUENCE</scope>
    <source>
        <strain evidence="2">B2_4</strain>
    </source>
</reference>
<dbReference type="Gene3D" id="3.30.457.10">
    <property type="entry name" value="Copper amine oxidase-like, N-terminal domain"/>
    <property type="match status" value="1"/>
</dbReference>
<sequence length="494" mass="54054">MSKWLALPLVLMLVFLTGCQAVGGFDVNKALQKSLEVQSSESRQKVSVEVVPADNVSAEDKEIIDLINSISLTVDHAIIKDASTMSLKGSVGFSGEKLPYHISMDATSMAIQVEGAQQPLYISLEDSSDYLDLEQYNEQVQEFGVKAAGFLLKHMPNPSTISVKKVQEKVNEETLSLTHLHAEIRGDELVKLAKPLLTNVAKDEAGLKEQIGAFYDAMYPILSAQLGTDAFDEEPATSKEFAVAAMYGVVKEALEEILKDYDQQAAALFEESPELSTVLGKDTVLKTDLYFDGDLNTRKQNMELTVAIPQGEGVPVKAVKVSSEAEMWNIGGTVAVDQVDLSAGKLDLADEEITPGQILRNFEPGSIIYKLLKDEMQITSKYVLIGYPGDYYEVIKKNGTSFVPLRYMSAELDAEIKWNKETKTITIIDDITQAEIVLTVGSSQAKVAGQAAVLSEPAFIHTDGKTYVPLRFISEALGAKVHVDEDGWITVTRD</sequence>
<evidence type="ECO:0000313" key="3">
    <source>
        <dbReference type="Proteomes" id="UP001177943"/>
    </source>
</evidence>
<dbReference type="EMBL" id="CP126084">
    <property type="protein sequence ID" value="WHX51416.1"/>
    <property type="molecule type" value="Genomic_DNA"/>
</dbReference>
<protein>
    <submittedName>
        <fullName evidence="2">Copper amine oxidase N-terminal domain-containing protein</fullName>
    </submittedName>
</protein>
<dbReference type="PROSITE" id="PS51257">
    <property type="entry name" value="PROKAR_LIPOPROTEIN"/>
    <property type="match status" value="1"/>
</dbReference>
<feature type="domain" description="Copper amine oxidase-like N-terminal" evidence="1">
    <location>
        <begin position="395"/>
        <end position="488"/>
    </location>
</feature>
<organism evidence="2 3">
    <name type="scientific">Paenibacillus woosongensis</name>
    <dbReference type="NCBI Taxonomy" id="307580"/>
    <lineage>
        <taxon>Bacteria</taxon>
        <taxon>Bacillati</taxon>
        <taxon>Bacillota</taxon>
        <taxon>Bacilli</taxon>
        <taxon>Bacillales</taxon>
        <taxon>Paenibacillaceae</taxon>
        <taxon>Paenibacillus</taxon>
    </lineage>
</organism>
<dbReference type="AlphaFoldDB" id="A0AA95L2Y9"/>
<dbReference type="Proteomes" id="UP001177943">
    <property type="component" value="Chromosome"/>
</dbReference>
<dbReference type="InterPro" id="IPR012854">
    <property type="entry name" value="Cu_amine_oxidase-like_N"/>
</dbReference>
<accession>A0AA95L2Y9</accession>
<evidence type="ECO:0000313" key="2">
    <source>
        <dbReference type="EMBL" id="WHX51416.1"/>
    </source>
</evidence>
<gene>
    <name evidence="2" type="ORF">QNH46_07385</name>
</gene>
<dbReference type="InterPro" id="IPR036582">
    <property type="entry name" value="Mao_N_sf"/>
</dbReference>
<dbReference type="RefSeq" id="WP_283928375.1">
    <property type="nucleotide sequence ID" value="NZ_CP126084.1"/>
</dbReference>